<name>A0A5P1F731_ASPOF</name>
<gene>
    <name evidence="1" type="ORF">A4U43_C04F20360</name>
</gene>
<evidence type="ECO:0000313" key="2">
    <source>
        <dbReference type="Proteomes" id="UP000243459"/>
    </source>
</evidence>
<dbReference type="EMBL" id="CM007384">
    <property type="protein sequence ID" value="ONK72529.1"/>
    <property type="molecule type" value="Genomic_DNA"/>
</dbReference>
<proteinExistence type="predicted"/>
<dbReference type="Gramene" id="ONK72529">
    <property type="protein sequence ID" value="ONK72529"/>
    <property type="gene ID" value="A4U43_C04F20360"/>
</dbReference>
<protein>
    <submittedName>
        <fullName evidence="1">Uncharacterized protein</fullName>
    </submittedName>
</protein>
<dbReference type="AlphaFoldDB" id="A0A5P1F731"/>
<evidence type="ECO:0000313" key="1">
    <source>
        <dbReference type="EMBL" id="ONK72529.1"/>
    </source>
</evidence>
<organism evidence="1 2">
    <name type="scientific">Asparagus officinalis</name>
    <name type="common">Garden asparagus</name>
    <dbReference type="NCBI Taxonomy" id="4686"/>
    <lineage>
        <taxon>Eukaryota</taxon>
        <taxon>Viridiplantae</taxon>
        <taxon>Streptophyta</taxon>
        <taxon>Embryophyta</taxon>
        <taxon>Tracheophyta</taxon>
        <taxon>Spermatophyta</taxon>
        <taxon>Magnoliopsida</taxon>
        <taxon>Liliopsida</taxon>
        <taxon>Asparagales</taxon>
        <taxon>Asparagaceae</taxon>
        <taxon>Asparagoideae</taxon>
        <taxon>Asparagus</taxon>
    </lineage>
</organism>
<reference evidence="2" key="1">
    <citation type="journal article" date="2017" name="Nat. Commun.">
        <title>The asparagus genome sheds light on the origin and evolution of a young Y chromosome.</title>
        <authorList>
            <person name="Harkess A."/>
            <person name="Zhou J."/>
            <person name="Xu C."/>
            <person name="Bowers J.E."/>
            <person name="Van der Hulst R."/>
            <person name="Ayyampalayam S."/>
            <person name="Mercati F."/>
            <person name="Riccardi P."/>
            <person name="McKain M.R."/>
            <person name="Kakrana A."/>
            <person name="Tang H."/>
            <person name="Ray J."/>
            <person name="Groenendijk J."/>
            <person name="Arikit S."/>
            <person name="Mathioni S.M."/>
            <person name="Nakano M."/>
            <person name="Shan H."/>
            <person name="Telgmann-Rauber A."/>
            <person name="Kanno A."/>
            <person name="Yue Z."/>
            <person name="Chen H."/>
            <person name="Li W."/>
            <person name="Chen Y."/>
            <person name="Xu X."/>
            <person name="Zhang Y."/>
            <person name="Luo S."/>
            <person name="Chen H."/>
            <person name="Gao J."/>
            <person name="Mao Z."/>
            <person name="Pires J.C."/>
            <person name="Luo M."/>
            <person name="Kudrna D."/>
            <person name="Wing R.A."/>
            <person name="Meyers B.C."/>
            <person name="Yi K."/>
            <person name="Kong H."/>
            <person name="Lavrijsen P."/>
            <person name="Sunseri F."/>
            <person name="Falavigna A."/>
            <person name="Ye Y."/>
            <person name="Leebens-Mack J.H."/>
            <person name="Chen G."/>
        </authorList>
    </citation>
    <scope>NUCLEOTIDE SEQUENCE [LARGE SCALE GENOMIC DNA]</scope>
    <source>
        <strain evidence="2">cv. DH0086</strain>
    </source>
</reference>
<accession>A0A5P1F731</accession>
<keyword evidence="2" id="KW-1185">Reference proteome</keyword>
<dbReference type="Proteomes" id="UP000243459">
    <property type="component" value="Chromosome 4"/>
</dbReference>
<sequence>MPIEFSNMTLILRAKSRRRRPRRCASTVRLGNRKRRMTLRRLVQWSSSQRWRAVVAEGFRAPMRSESDQLDGDGGVLEVSGDQVRKGLLFAAGSGDGDCWLQLPCNSSQFSVEATGLKC</sequence>